<comment type="catalytic activity">
    <reaction evidence="2">
        <text>a nucleoside 2',3'-cyclic phosphate + H2O = a nucleoside 3'-phosphate + H(+)</text>
        <dbReference type="Rhea" id="RHEA:19621"/>
        <dbReference type="ChEBI" id="CHEBI:15377"/>
        <dbReference type="ChEBI" id="CHEBI:15378"/>
        <dbReference type="ChEBI" id="CHEBI:66949"/>
        <dbReference type="ChEBI" id="CHEBI:66954"/>
        <dbReference type="EC" id="3.1.4.16"/>
    </reaction>
</comment>
<dbReference type="RefSeq" id="WP_148975142.1">
    <property type="nucleotide sequence ID" value="NZ_VTER01000006.1"/>
</dbReference>
<proteinExistence type="inferred from homology"/>
<evidence type="ECO:0000313" key="10">
    <source>
        <dbReference type="EMBL" id="TYS47814.1"/>
    </source>
</evidence>
<dbReference type="GO" id="GO:0030288">
    <property type="term" value="C:outer membrane-bounded periplasmic space"/>
    <property type="evidence" value="ECO:0007669"/>
    <property type="project" value="TreeGrafter"/>
</dbReference>
<evidence type="ECO:0000256" key="6">
    <source>
        <dbReference type="ARBA" id="ARBA00022801"/>
    </source>
</evidence>
<dbReference type="PANTHER" id="PTHR11575">
    <property type="entry name" value="5'-NUCLEOTIDASE-RELATED"/>
    <property type="match status" value="1"/>
</dbReference>
<dbReference type="PROSITE" id="PS00785">
    <property type="entry name" value="5_NUCLEOTIDASE_1"/>
    <property type="match status" value="1"/>
</dbReference>
<evidence type="ECO:0000313" key="11">
    <source>
        <dbReference type="Proteomes" id="UP000322139"/>
    </source>
</evidence>
<dbReference type="GO" id="GO:0008663">
    <property type="term" value="F:2',3'-cyclic-nucleotide 2'-phosphodiesterase activity"/>
    <property type="evidence" value="ECO:0007669"/>
    <property type="project" value="UniProtKB-EC"/>
</dbReference>
<evidence type="ECO:0000256" key="3">
    <source>
        <dbReference type="ARBA" id="ARBA00001968"/>
    </source>
</evidence>
<dbReference type="InterPro" id="IPR029052">
    <property type="entry name" value="Metallo-depent_PP-like"/>
</dbReference>
<keyword evidence="7" id="KW-0511">Multifunctional enzyme</keyword>
<comment type="subcellular location">
    <subcellularLocation>
        <location evidence="4">Cell envelope</location>
    </subcellularLocation>
</comment>
<evidence type="ECO:0000256" key="4">
    <source>
        <dbReference type="ARBA" id="ARBA00004196"/>
    </source>
</evidence>
<evidence type="ECO:0000256" key="5">
    <source>
        <dbReference type="ARBA" id="ARBA00006654"/>
    </source>
</evidence>
<dbReference type="AlphaFoldDB" id="A0A5D4RCW7"/>
<evidence type="ECO:0000256" key="8">
    <source>
        <dbReference type="RuleBase" id="RU362119"/>
    </source>
</evidence>
<keyword evidence="6 8" id="KW-0378">Hydrolase</keyword>
<dbReference type="InterPro" id="IPR004843">
    <property type="entry name" value="Calcineurin-like_PHP"/>
</dbReference>
<evidence type="ECO:0000256" key="7">
    <source>
        <dbReference type="ARBA" id="ARBA00023268"/>
    </source>
</evidence>
<evidence type="ECO:0000256" key="1">
    <source>
        <dbReference type="ARBA" id="ARBA00000527"/>
    </source>
</evidence>
<dbReference type="Proteomes" id="UP000322139">
    <property type="component" value="Unassembled WGS sequence"/>
</dbReference>
<comment type="cofactor">
    <cofactor evidence="3">
        <name>a divalent metal cation</name>
        <dbReference type="ChEBI" id="CHEBI:60240"/>
    </cofactor>
</comment>
<dbReference type="Pfam" id="PF00149">
    <property type="entry name" value="Metallophos"/>
    <property type="match status" value="1"/>
</dbReference>
<dbReference type="InterPro" id="IPR041827">
    <property type="entry name" value="CpdB_N"/>
</dbReference>
<sequence>MLKKKSIFITVFVLLTMLLCVPSGSAVFSEHHPNMQLRIMETTDLHSYILNYEYKSGKKVKSFGFVKTVSLIKKARLERQNSLLFDNGDLIQGSALGDYIHEHPGQPHPIFSIMNELQYDAAAPGNHEFNYGLGYLNKKLKEAAFPYVNSNLFIQGTESFQEELPYFSPYVILHQNFTADDGRKYPVKIGVIGFITPVVLKWDEEHLKGKLSNKSMVESAEHYIPIMREKGADVIIALAHAGLEADEQVKDKSRNSVLGLSKVPGIDAIMFGHTHQVFPSPKLRGSSGLIDSKAGTINGIPAVQAGSWGSHLGIIDFSLALVEGKWKVVSADSEVRPVFLPDTPGLSDGIENDQRAEQLAEDVHTKTIKHK</sequence>
<dbReference type="GO" id="GO:0008254">
    <property type="term" value="F:3'-nucleotidase activity"/>
    <property type="evidence" value="ECO:0007669"/>
    <property type="project" value="UniProtKB-EC"/>
</dbReference>
<dbReference type="PRINTS" id="PR01607">
    <property type="entry name" value="APYRASEFAMLY"/>
</dbReference>
<dbReference type="PANTHER" id="PTHR11575:SF6">
    <property type="entry name" value="2',3'-CYCLIC-NUCLEOTIDE 2'-PHOSPHODIESTERASE_3'-NUCLEOTIDASE"/>
    <property type="match status" value="1"/>
</dbReference>
<dbReference type="GO" id="GO:0000166">
    <property type="term" value="F:nucleotide binding"/>
    <property type="evidence" value="ECO:0007669"/>
    <property type="project" value="UniProtKB-KW"/>
</dbReference>
<dbReference type="InterPro" id="IPR006179">
    <property type="entry name" value="5_nucleotidase/apyrase"/>
</dbReference>
<organism evidence="10 11">
    <name type="scientific">Bacillus infantis</name>
    <dbReference type="NCBI Taxonomy" id="324767"/>
    <lineage>
        <taxon>Bacteria</taxon>
        <taxon>Bacillati</taxon>
        <taxon>Bacillota</taxon>
        <taxon>Bacilli</taxon>
        <taxon>Bacillales</taxon>
        <taxon>Bacillaceae</taxon>
        <taxon>Bacillus</taxon>
    </lineage>
</organism>
<name>A0A5D4RCW7_9BACI</name>
<evidence type="ECO:0000256" key="2">
    <source>
        <dbReference type="ARBA" id="ARBA00001730"/>
    </source>
</evidence>
<dbReference type="EMBL" id="VTER01000006">
    <property type="protein sequence ID" value="TYS47814.1"/>
    <property type="molecule type" value="Genomic_DNA"/>
</dbReference>
<dbReference type="GO" id="GO:0009166">
    <property type="term" value="P:nucleotide catabolic process"/>
    <property type="evidence" value="ECO:0007669"/>
    <property type="project" value="InterPro"/>
</dbReference>
<reference evidence="10 11" key="1">
    <citation type="submission" date="2019-08" db="EMBL/GenBank/DDBJ databases">
        <title>Bacillus genomes from the desert of Cuatro Cienegas, Coahuila.</title>
        <authorList>
            <person name="Olmedo-Alvarez G."/>
        </authorList>
    </citation>
    <scope>NUCLEOTIDE SEQUENCE [LARGE SCALE GENOMIC DNA]</scope>
    <source>
        <strain evidence="10 11">CH446_14T</strain>
    </source>
</reference>
<dbReference type="SUPFAM" id="SSF56300">
    <property type="entry name" value="Metallo-dependent phosphatases"/>
    <property type="match status" value="1"/>
</dbReference>
<feature type="domain" description="Calcineurin-like phosphoesterase" evidence="9">
    <location>
        <begin position="37"/>
        <end position="276"/>
    </location>
</feature>
<dbReference type="Gene3D" id="3.60.21.10">
    <property type="match status" value="1"/>
</dbReference>
<dbReference type="GO" id="GO:0046872">
    <property type="term" value="F:metal ion binding"/>
    <property type="evidence" value="ECO:0007669"/>
    <property type="project" value="InterPro"/>
</dbReference>
<comment type="similarity">
    <text evidence="5 8">Belongs to the 5'-nucleotidase family.</text>
</comment>
<evidence type="ECO:0000259" key="9">
    <source>
        <dbReference type="Pfam" id="PF00149"/>
    </source>
</evidence>
<protein>
    <recommendedName>
        <fullName evidence="9">Calcineurin-like phosphoesterase domain-containing protein</fullName>
    </recommendedName>
</protein>
<dbReference type="CDD" id="cd07410">
    <property type="entry name" value="MPP_CpdB_N"/>
    <property type="match status" value="1"/>
</dbReference>
<accession>A0A5D4RCW7</accession>
<comment type="caution">
    <text evidence="10">The sequence shown here is derived from an EMBL/GenBank/DDBJ whole genome shotgun (WGS) entry which is preliminary data.</text>
</comment>
<dbReference type="InterPro" id="IPR006146">
    <property type="entry name" value="5'-Nucleotdase_CS"/>
</dbReference>
<keyword evidence="8" id="KW-0547">Nucleotide-binding</keyword>
<gene>
    <name evidence="10" type="ORF">FZD51_12855</name>
</gene>
<comment type="catalytic activity">
    <reaction evidence="1">
        <text>a ribonucleoside 3'-phosphate + H2O = a ribonucleoside + phosphate</text>
        <dbReference type="Rhea" id="RHEA:10144"/>
        <dbReference type="ChEBI" id="CHEBI:13197"/>
        <dbReference type="ChEBI" id="CHEBI:15377"/>
        <dbReference type="ChEBI" id="CHEBI:18254"/>
        <dbReference type="ChEBI" id="CHEBI:43474"/>
        <dbReference type="EC" id="3.1.3.6"/>
    </reaction>
</comment>